<proteinExistence type="predicted"/>
<protein>
    <submittedName>
        <fullName evidence="1">Uncharacterized protein</fullName>
    </submittedName>
</protein>
<sequence length="36" mass="4264">MFKHQNFFIYSLNNDVLYVAGCKEAIIKDITAMFMF</sequence>
<keyword evidence="2" id="KW-1185">Reference proteome</keyword>
<name>A0A9P0H9Q4_NEZVI</name>
<evidence type="ECO:0000313" key="2">
    <source>
        <dbReference type="Proteomes" id="UP001152798"/>
    </source>
</evidence>
<dbReference type="EMBL" id="OV725080">
    <property type="protein sequence ID" value="CAH1398054.1"/>
    <property type="molecule type" value="Genomic_DNA"/>
</dbReference>
<evidence type="ECO:0000313" key="1">
    <source>
        <dbReference type="EMBL" id="CAH1398054.1"/>
    </source>
</evidence>
<organism evidence="1 2">
    <name type="scientific">Nezara viridula</name>
    <name type="common">Southern green stink bug</name>
    <name type="synonym">Cimex viridulus</name>
    <dbReference type="NCBI Taxonomy" id="85310"/>
    <lineage>
        <taxon>Eukaryota</taxon>
        <taxon>Metazoa</taxon>
        <taxon>Ecdysozoa</taxon>
        <taxon>Arthropoda</taxon>
        <taxon>Hexapoda</taxon>
        <taxon>Insecta</taxon>
        <taxon>Pterygota</taxon>
        <taxon>Neoptera</taxon>
        <taxon>Paraneoptera</taxon>
        <taxon>Hemiptera</taxon>
        <taxon>Heteroptera</taxon>
        <taxon>Panheteroptera</taxon>
        <taxon>Pentatomomorpha</taxon>
        <taxon>Pentatomoidea</taxon>
        <taxon>Pentatomidae</taxon>
        <taxon>Pentatominae</taxon>
        <taxon>Nezara</taxon>
    </lineage>
</organism>
<dbReference type="AlphaFoldDB" id="A0A9P0H9Q4"/>
<dbReference type="Proteomes" id="UP001152798">
    <property type="component" value="Chromosome 4"/>
</dbReference>
<reference evidence="1" key="1">
    <citation type="submission" date="2022-01" db="EMBL/GenBank/DDBJ databases">
        <authorList>
            <person name="King R."/>
        </authorList>
    </citation>
    <scope>NUCLEOTIDE SEQUENCE</scope>
</reference>
<accession>A0A9P0H9Q4</accession>
<gene>
    <name evidence="1" type="ORF">NEZAVI_LOCUS7779</name>
</gene>